<comment type="caution">
    <text evidence="3">The sequence shown here is derived from an EMBL/GenBank/DDBJ whole genome shotgun (WGS) entry which is preliminary data.</text>
</comment>
<dbReference type="GO" id="GO:0043161">
    <property type="term" value="P:proteasome-mediated ubiquitin-dependent protein catabolic process"/>
    <property type="evidence" value="ECO:0007669"/>
    <property type="project" value="TreeGrafter"/>
</dbReference>
<reference evidence="3" key="2">
    <citation type="submission" date="2021-04" db="EMBL/GenBank/DDBJ databases">
        <title>Genome-wide patterns of bracovirus chromosomal integration into multiple host tissues during parasitism.</title>
        <authorList>
            <person name="Chebbi M.A.C."/>
        </authorList>
    </citation>
    <scope>NUCLEOTIDE SEQUENCE</scope>
    <source>
        <tissue evidence="3">Whole body</tissue>
    </source>
</reference>
<evidence type="ECO:0000259" key="2">
    <source>
        <dbReference type="PROSITE" id="PS50053"/>
    </source>
</evidence>
<dbReference type="CDD" id="cd01805">
    <property type="entry name" value="Ubl_Rad23"/>
    <property type="match status" value="1"/>
</dbReference>
<dbReference type="PANTHER" id="PTHR10621:SF0">
    <property type="entry name" value="UV EXCISION REPAIR PROTEIN RAD23"/>
    <property type="match status" value="1"/>
</dbReference>
<dbReference type="Proteomes" id="UP000729913">
    <property type="component" value="Unassembled WGS sequence"/>
</dbReference>
<name>A0A8J5V4K6_9HYME</name>
<accession>A0A8J5V4K6</accession>
<dbReference type="AlphaFoldDB" id="A0A8J5V4K6"/>
<evidence type="ECO:0000313" key="4">
    <source>
        <dbReference type="Proteomes" id="UP000729913"/>
    </source>
</evidence>
<dbReference type="InterPro" id="IPR000626">
    <property type="entry name" value="Ubiquitin-like_dom"/>
</dbReference>
<sequence length="95" mass="10948">MIITLKNLQQQTFTIEIDPSKTVKDLKDKIEAQEKYPALHQKLIYAGKILVDDDPLTQYNIDEKKFIVVMVSKPKVAETSTSNTDDAAKERTRYF</sequence>
<gene>
    <name evidence="3" type="ORF">G9C98_008385</name>
</gene>
<feature type="domain" description="Ubiquitin-like" evidence="2">
    <location>
        <begin position="1"/>
        <end position="76"/>
    </location>
</feature>
<organism evidence="3 4">
    <name type="scientific">Cotesia typhae</name>
    <dbReference type="NCBI Taxonomy" id="2053667"/>
    <lineage>
        <taxon>Eukaryota</taxon>
        <taxon>Metazoa</taxon>
        <taxon>Ecdysozoa</taxon>
        <taxon>Arthropoda</taxon>
        <taxon>Hexapoda</taxon>
        <taxon>Insecta</taxon>
        <taxon>Pterygota</taxon>
        <taxon>Neoptera</taxon>
        <taxon>Endopterygota</taxon>
        <taxon>Hymenoptera</taxon>
        <taxon>Apocrita</taxon>
        <taxon>Ichneumonoidea</taxon>
        <taxon>Braconidae</taxon>
        <taxon>Microgastrinae</taxon>
        <taxon>Cotesia</taxon>
    </lineage>
</organism>
<proteinExistence type="predicted"/>
<dbReference type="GO" id="GO:0043130">
    <property type="term" value="F:ubiquitin binding"/>
    <property type="evidence" value="ECO:0007669"/>
    <property type="project" value="TreeGrafter"/>
</dbReference>
<dbReference type="GO" id="GO:0005829">
    <property type="term" value="C:cytosol"/>
    <property type="evidence" value="ECO:0007669"/>
    <property type="project" value="TreeGrafter"/>
</dbReference>
<keyword evidence="4" id="KW-1185">Reference proteome</keyword>
<dbReference type="GO" id="GO:0005654">
    <property type="term" value="C:nucleoplasm"/>
    <property type="evidence" value="ECO:0007669"/>
    <property type="project" value="TreeGrafter"/>
</dbReference>
<evidence type="ECO:0000313" key="3">
    <source>
        <dbReference type="EMBL" id="KAG8033904.1"/>
    </source>
</evidence>
<dbReference type="SMART" id="SM00213">
    <property type="entry name" value="UBQ"/>
    <property type="match status" value="1"/>
</dbReference>
<dbReference type="FunFam" id="3.10.20.90:FF:000254">
    <property type="entry name" value="UV excision repair protein Rad23"/>
    <property type="match status" value="1"/>
</dbReference>
<reference evidence="3" key="1">
    <citation type="submission" date="2020-03" db="EMBL/GenBank/DDBJ databases">
        <authorList>
            <person name="Chebbi M.A."/>
            <person name="Drezen J.M."/>
        </authorList>
    </citation>
    <scope>NUCLEOTIDE SEQUENCE</scope>
    <source>
        <tissue evidence="3">Whole body</tissue>
    </source>
</reference>
<feature type="region of interest" description="Disordered" evidence="1">
    <location>
        <begin position="76"/>
        <end position="95"/>
    </location>
</feature>
<dbReference type="PROSITE" id="PS50053">
    <property type="entry name" value="UBIQUITIN_2"/>
    <property type="match status" value="1"/>
</dbReference>
<dbReference type="GO" id="GO:0070628">
    <property type="term" value="F:proteasome binding"/>
    <property type="evidence" value="ECO:0007669"/>
    <property type="project" value="TreeGrafter"/>
</dbReference>
<dbReference type="OrthoDB" id="419317at2759"/>
<dbReference type="GO" id="GO:0031593">
    <property type="term" value="F:polyubiquitin modification-dependent protein binding"/>
    <property type="evidence" value="ECO:0007669"/>
    <property type="project" value="TreeGrafter"/>
</dbReference>
<dbReference type="Pfam" id="PF00240">
    <property type="entry name" value="ubiquitin"/>
    <property type="match status" value="1"/>
</dbReference>
<feature type="compositionally biased region" description="Basic and acidic residues" evidence="1">
    <location>
        <begin position="86"/>
        <end position="95"/>
    </location>
</feature>
<dbReference type="EMBL" id="JAAOIC020000072">
    <property type="protein sequence ID" value="KAG8033904.1"/>
    <property type="molecule type" value="Genomic_DNA"/>
</dbReference>
<evidence type="ECO:0000256" key="1">
    <source>
        <dbReference type="SAM" id="MobiDB-lite"/>
    </source>
</evidence>
<protein>
    <recommendedName>
        <fullName evidence="2">Ubiquitin-like domain-containing protein</fullName>
    </recommendedName>
</protein>
<dbReference type="PANTHER" id="PTHR10621">
    <property type="entry name" value="UV EXCISION REPAIR PROTEIN RAD23"/>
    <property type="match status" value="1"/>
</dbReference>